<feature type="transmembrane region" description="Helical" evidence="2">
    <location>
        <begin position="292"/>
        <end position="312"/>
    </location>
</feature>
<dbReference type="RefSeq" id="WP_271927011.1">
    <property type="nucleotide sequence ID" value="NZ_JAQNDO010000001.1"/>
</dbReference>
<feature type="region of interest" description="Disordered" evidence="1">
    <location>
        <begin position="96"/>
        <end position="155"/>
    </location>
</feature>
<keyword evidence="2" id="KW-1133">Transmembrane helix</keyword>
<dbReference type="Proteomes" id="UP001221411">
    <property type="component" value="Unassembled WGS sequence"/>
</dbReference>
<keyword evidence="4" id="KW-1185">Reference proteome</keyword>
<name>A0ABT5F3J7_9BACT</name>
<keyword evidence="2" id="KW-0812">Transmembrane</keyword>
<evidence type="ECO:0000256" key="2">
    <source>
        <dbReference type="SAM" id="Phobius"/>
    </source>
</evidence>
<gene>
    <name evidence="3" type="ORF">POL67_43050</name>
</gene>
<evidence type="ECO:0000313" key="4">
    <source>
        <dbReference type="Proteomes" id="UP001221411"/>
    </source>
</evidence>
<comment type="caution">
    <text evidence="3">The sequence shown here is derived from an EMBL/GenBank/DDBJ whole genome shotgun (WGS) entry which is preliminary data.</text>
</comment>
<keyword evidence="2" id="KW-0472">Membrane</keyword>
<evidence type="ECO:0000313" key="3">
    <source>
        <dbReference type="EMBL" id="MDC0748184.1"/>
    </source>
</evidence>
<reference evidence="3 4" key="1">
    <citation type="submission" date="2022-11" db="EMBL/GenBank/DDBJ databases">
        <title>Minimal conservation of predation-associated metabolite biosynthetic gene clusters underscores biosynthetic potential of Myxococcota including descriptions for ten novel species: Archangium lansinium sp. nov., Myxococcus landrumus sp. nov., Nannocystis bai.</title>
        <authorList>
            <person name="Ahearne A."/>
            <person name="Stevens C."/>
            <person name="Dowd S."/>
        </authorList>
    </citation>
    <scope>NUCLEOTIDE SEQUENCE [LARGE SCALE GENOMIC DNA]</scope>
    <source>
        <strain evidence="3 4">RJM3</strain>
    </source>
</reference>
<feature type="transmembrane region" description="Helical" evidence="2">
    <location>
        <begin position="264"/>
        <end position="286"/>
    </location>
</feature>
<organism evidence="3 4">
    <name type="scientific">Polyangium mundeleinium</name>
    <dbReference type="NCBI Taxonomy" id="2995306"/>
    <lineage>
        <taxon>Bacteria</taxon>
        <taxon>Pseudomonadati</taxon>
        <taxon>Myxococcota</taxon>
        <taxon>Polyangia</taxon>
        <taxon>Polyangiales</taxon>
        <taxon>Polyangiaceae</taxon>
        <taxon>Polyangium</taxon>
    </lineage>
</organism>
<proteinExistence type="predicted"/>
<feature type="compositionally biased region" description="Low complexity" evidence="1">
    <location>
        <begin position="114"/>
        <end position="127"/>
    </location>
</feature>
<protein>
    <recommendedName>
        <fullName evidence="5">Alpha/beta hydrolase</fullName>
    </recommendedName>
</protein>
<evidence type="ECO:0008006" key="5">
    <source>
        <dbReference type="Google" id="ProtNLM"/>
    </source>
</evidence>
<feature type="transmembrane region" description="Helical" evidence="2">
    <location>
        <begin position="332"/>
        <end position="352"/>
    </location>
</feature>
<sequence>MAAIQLYCPFCGQKLSIETEALRVQTTCPRCAKSFVPIDAIPRDQTLPAIKVSGVVDAEAPPPPAEAKAPAKKPSSLAGQVDTILLPPNGGPLPIVTGAQRPAAPEPAPKEFAQEPAPTTATNALPAPTAPPVLDGPTLIRTAPPEPTANAPEKADALAATVPVDPPAPEPPAVAPKTLEVTVPAAPSVETTAPAASEDLPQVASDGLAATVTAEPEAPAVIPPPPPKPAPTESAIPAELAACASTLLGSVRVSGSKALGFEHVALVAALAAVLSIVLLVVTNVGALRVLGAFFGTITLAAVLLAGAAFWLVRSRRDASAPPALSQRARLALIGGVVGSLALGSAITGILAATTGGPGELLHANHLPPPKLPPKPELPPEQRADFKLKREGHVFVNGGLLHVPPKFRSDDGAFDLYMHFHGNTNLVEESATSAGLNALVYTVNLGNGSGPYEDKYSVVGVLDQTIEKIQDTAKKQGLRDARVRRVALGSWSAGYGALAKLLDITKNVERIDSVLVLDGIHAAYLDPKAKTVDPVRLSPFLRFAKLASEGKRLFTITHSNIGGTEYASSAESADALLREVGAERAPAQATPPRVTTKTALAAFNKGAQETRLEQTTEGKKGGLHVRGYSGQTPDQHMAHLVQMSVTVLPELAERWKE</sequence>
<evidence type="ECO:0000256" key="1">
    <source>
        <dbReference type="SAM" id="MobiDB-lite"/>
    </source>
</evidence>
<dbReference type="EMBL" id="JAQNDO010000001">
    <property type="protein sequence ID" value="MDC0748184.1"/>
    <property type="molecule type" value="Genomic_DNA"/>
</dbReference>
<accession>A0ABT5F3J7</accession>